<keyword evidence="6 7" id="KW-0472">Membrane</keyword>
<dbReference type="Proteomes" id="UP000046155">
    <property type="component" value="Unassembled WGS sequence"/>
</dbReference>
<keyword evidence="5 7" id="KW-1133">Transmembrane helix</keyword>
<accession>A0A0B7MKA5</accession>
<evidence type="ECO:0000256" key="7">
    <source>
        <dbReference type="RuleBase" id="RU363032"/>
    </source>
</evidence>
<dbReference type="PROSITE" id="PS50928">
    <property type="entry name" value="ABC_TM1"/>
    <property type="match status" value="1"/>
</dbReference>
<dbReference type="InterPro" id="IPR035906">
    <property type="entry name" value="MetI-like_sf"/>
</dbReference>
<evidence type="ECO:0000256" key="2">
    <source>
        <dbReference type="ARBA" id="ARBA00022448"/>
    </source>
</evidence>
<proteinExistence type="inferred from homology"/>
<dbReference type="InterPro" id="IPR000515">
    <property type="entry name" value="MetI-like"/>
</dbReference>
<evidence type="ECO:0000256" key="1">
    <source>
        <dbReference type="ARBA" id="ARBA00004651"/>
    </source>
</evidence>
<keyword evidence="3" id="KW-1003">Cell membrane</keyword>
<keyword evidence="2 7" id="KW-0813">Transport</keyword>
<dbReference type="EMBL" id="CDRZ01000054">
    <property type="protein sequence ID" value="CEO88097.1"/>
    <property type="molecule type" value="Genomic_DNA"/>
</dbReference>
<dbReference type="AlphaFoldDB" id="A0A0B7MKA5"/>
<feature type="transmembrane region" description="Helical" evidence="7">
    <location>
        <begin position="134"/>
        <end position="153"/>
    </location>
</feature>
<dbReference type="PANTHER" id="PTHR30151">
    <property type="entry name" value="ALKANE SULFONATE ABC TRANSPORTER-RELATED, MEMBRANE SUBUNIT"/>
    <property type="match status" value="1"/>
</dbReference>
<feature type="transmembrane region" description="Helical" evidence="7">
    <location>
        <begin position="195"/>
        <end position="219"/>
    </location>
</feature>
<dbReference type="GO" id="GO:0055085">
    <property type="term" value="P:transmembrane transport"/>
    <property type="evidence" value="ECO:0007669"/>
    <property type="project" value="InterPro"/>
</dbReference>
<dbReference type="PANTHER" id="PTHR30151:SF0">
    <property type="entry name" value="ABC TRANSPORTER PERMEASE PROTEIN MJ0413-RELATED"/>
    <property type="match status" value="1"/>
</dbReference>
<comment type="subcellular location">
    <subcellularLocation>
        <location evidence="1 7">Cell membrane</location>
        <topology evidence="1 7">Multi-pass membrane protein</topology>
    </subcellularLocation>
</comment>
<evidence type="ECO:0000313" key="10">
    <source>
        <dbReference type="Proteomes" id="UP000046155"/>
    </source>
</evidence>
<feature type="transmembrane region" description="Helical" evidence="7">
    <location>
        <begin position="75"/>
        <end position="94"/>
    </location>
</feature>
<feature type="domain" description="ABC transmembrane type-1" evidence="8">
    <location>
        <begin position="68"/>
        <end position="252"/>
    </location>
</feature>
<gene>
    <name evidence="9" type="ORF">SSCH_1470006</name>
</gene>
<feature type="transmembrane region" description="Helical" evidence="7">
    <location>
        <begin position="20"/>
        <end position="38"/>
    </location>
</feature>
<keyword evidence="4 7" id="KW-0812">Transmembrane</keyword>
<evidence type="ECO:0000259" key="8">
    <source>
        <dbReference type="PROSITE" id="PS50928"/>
    </source>
</evidence>
<evidence type="ECO:0000256" key="6">
    <source>
        <dbReference type="ARBA" id="ARBA00023136"/>
    </source>
</evidence>
<dbReference type="Pfam" id="PF00528">
    <property type="entry name" value="BPD_transp_1"/>
    <property type="match status" value="1"/>
</dbReference>
<dbReference type="GO" id="GO:0005886">
    <property type="term" value="C:plasma membrane"/>
    <property type="evidence" value="ECO:0007669"/>
    <property type="project" value="UniProtKB-SubCell"/>
</dbReference>
<dbReference type="SUPFAM" id="SSF161098">
    <property type="entry name" value="MetI-like"/>
    <property type="match status" value="1"/>
</dbReference>
<reference evidence="10" key="1">
    <citation type="submission" date="2015-01" db="EMBL/GenBank/DDBJ databases">
        <authorList>
            <person name="Manzoor Shahid"/>
            <person name="Zubair Saima"/>
        </authorList>
    </citation>
    <scope>NUCLEOTIDE SEQUENCE [LARGE SCALE GENOMIC DNA]</scope>
    <source>
        <strain evidence="10">Sp3</strain>
    </source>
</reference>
<protein>
    <submittedName>
        <fullName evidence="9">Binding-protein-dependent transport systems inner membrane component</fullName>
    </submittedName>
</protein>
<sequence>MAYWRFTAKVMTDYYKNNKILMTAIAILFLFLIWELIAQLLKNPALPCPIPALTTFIQIFPLGLWKHFMISTYRVLTSILVGLALAVPLGLYIGRNTNIDKWLSPQLYLIYPIPKIALLPVIFAIFKIGDLSKIVLIVLIIFFQILITTRDAAKNIPENSILSVLSLGATPREIYSHVIIPSCLPEIFTAIRISLGTAISVLFFTESFATVEGLGYFIFEAWSRVNYPEMFAGIIAISLQGFVLFLLVDYLQRLICPWLYT</sequence>
<keyword evidence="10" id="KW-1185">Reference proteome</keyword>
<dbReference type="CDD" id="cd06261">
    <property type="entry name" value="TM_PBP2"/>
    <property type="match status" value="1"/>
</dbReference>
<name>A0A0B7MKA5_9FIRM</name>
<dbReference type="RefSeq" id="WP_232294207.1">
    <property type="nucleotide sequence ID" value="NZ_CDRZ01000054.1"/>
</dbReference>
<dbReference type="Gene3D" id="1.10.3720.10">
    <property type="entry name" value="MetI-like"/>
    <property type="match status" value="1"/>
</dbReference>
<evidence type="ECO:0000256" key="5">
    <source>
        <dbReference type="ARBA" id="ARBA00022989"/>
    </source>
</evidence>
<feature type="transmembrane region" description="Helical" evidence="7">
    <location>
        <begin position="231"/>
        <end position="251"/>
    </location>
</feature>
<organism evidence="9 10">
    <name type="scientific">Syntrophaceticus schinkii</name>
    <dbReference type="NCBI Taxonomy" id="499207"/>
    <lineage>
        <taxon>Bacteria</taxon>
        <taxon>Bacillati</taxon>
        <taxon>Bacillota</taxon>
        <taxon>Clostridia</taxon>
        <taxon>Thermoanaerobacterales</taxon>
        <taxon>Thermoanaerobacterales Family III. Incertae Sedis</taxon>
        <taxon>Syntrophaceticus</taxon>
    </lineage>
</organism>
<evidence type="ECO:0000313" key="9">
    <source>
        <dbReference type="EMBL" id="CEO88097.1"/>
    </source>
</evidence>
<evidence type="ECO:0000256" key="3">
    <source>
        <dbReference type="ARBA" id="ARBA00022475"/>
    </source>
</evidence>
<comment type="similarity">
    <text evidence="7">Belongs to the binding-protein-dependent transport system permease family.</text>
</comment>
<feature type="transmembrane region" description="Helical" evidence="7">
    <location>
        <begin position="106"/>
        <end position="128"/>
    </location>
</feature>
<evidence type="ECO:0000256" key="4">
    <source>
        <dbReference type="ARBA" id="ARBA00022692"/>
    </source>
</evidence>